<dbReference type="OrthoDB" id="183532at2"/>
<accession>A0A512LBP6</accession>
<protein>
    <recommendedName>
        <fullName evidence="4">TonB-dependent receptor plug domain-containing protein</fullName>
    </recommendedName>
</protein>
<keyword evidence="3" id="KW-1185">Reference proteome</keyword>
<dbReference type="SUPFAM" id="SSF56935">
    <property type="entry name" value="Porins"/>
    <property type="match status" value="1"/>
</dbReference>
<dbReference type="InterPro" id="IPR037066">
    <property type="entry name" value="Plug_dom_sf"/>
</dbReference>
<dbReference type="Gene3D" id="2.170.130.10">
    <property type="entry name" value="TonB-dependent receptor, plug domain"/>
    <property type="match status" value="1"/>
</dbReference>
<proteinExistence type="predicted"/>
<evidence type="ECO:0000313" key="3">
    <source>
        <dbReference type="Proteomes" id="UP000321337"/>
    </source>
</evidence>
<gene>
    <name evidence="2" type="ORF">TPL01_30450</name>
</gene>
<evidence type="ECO:0008006" key="4">
    <source>
        <dbReference type="Google" id="ProtNLM"/>
    </source>
</evidence>
<dbReference type="EMBL" id="BKAD01000040">
    <property type="protein sequence ID" value="GEP31907.1"/>
    <property type="molecule type" value="Genomic_DNA"/>
</dbReference>
<organism evidence="2 3">
    <name type="scientific">Sulfuriferula plumbiphila</name>
    <dbReference type="NCBI Taxonomy" id="171865"/>
    <lineage>
        <taxon>Bacteria</taxon>
        <taxon>Pseudomonadati</taxon>
        <taxon>Pseudomonadota</taxon>
        <taxon>Betaproteobacteria</taxon>
        <taxon>Nitrosomonadales</taxon>
        <taxon>Sulfuricellaceae</taxon>
        <taxon>Sulfuriferula</taxon>
    </lineage>
</organism>
<evidence type="ECO:0000313" key="2">
    <source>
        <dbReference type="EMBL" id="GEP31907.1"/>
    </source>
</evidence>
<comment type="caution">
    <text evidence="2">The sequence shown here is derived from an EMBL/GenBank/DDBJ whole genome shotgun (WGS) entry which is preliminary data.</text>
</comment>
<dbReference type="Proteomes" id="UP000321337">
    <property type="component" value="Unassembled WGS sequence"/>
</dbReference>
<dbReference type="RefSeq" id="WP_147074858.1">
    <property type="nucleotide sequence ID" value="NZ_AP021884.1"/>
</dbReference>
<name>A0A512LBP6_9PROT</name>
<feature type="region of interest" description="Disordered" evidence="1">
    <location>
        <begin position="1"/>
        <end position="26"/>
    </location>
</feature>
<reference evidence="2 3" key="1">
    <citation type="submission" date="2019-07" db="EMBL/GenBank/DDBJ databases">
        <title>Whole genome shotgun sequence of Thiobacillus plumbophilus NBRC 107929.</title>
        <authorList>
            <person name="Hosoyama A."/>
            <person name="Uohara A."/>
            <person name="Ohji S."/>
            <person name="Ichikawa N."/>
        </authorList>
    </citation>
    <scope>NUCLEOTIDE SEQUENCE [LARGE SCALE GENOMIC DNA]</scope>
    <source>
        <strain evidence="2 3">NBRC 107929</strain>
    </source>
</reference>
<dbReference type="AlphaFoldDB" id="A0A512LBP6"/>
<evidence type="ECO:0000256" key="1">
    <source>
        <dbReference type="SAM" id="MobiDB-lite"/>
    </source>
</evidence>
<sequence>MQKREKRAISIPAPGNRARAGREQSVAGRYGTTATEADYLTDLPVVLSAPRLLQPQQEAPAAVTVIGQEMIRASGFRGISDLLCLVPGFGVSDYAANITGGDLSRHERCLLAVHASAGGPAHQTPFANPG</sequence>